<dbReference type="Pfam" id="PF00406">
    <property type="entry name" value="ADK"/>
    <property type="match status" value="1"/>
</dbReference>
<proteinExistence type="predicted"/>
<dbReference type="GeneID" id="113400448"/>
<organism evidence="4 5">
    <name type="scientific">Vanessa tameamea</name>
    <name type="common">Kamehameha butterfly</name>
    <dbReference type="NCBI Taxonomy" id="334116"/>
    <lineage>
        <taxon>Eukaryota</taxon>
        <taxon>Metazoa</taxon>
        <taxon>Ecdysozoa</taxon>
        <taxon>Arthropoda</taxon>
        <taxon>Hexapoda</taxon>
        <taxon>Insecta</taxon>
        <taxon>Pterygota</taxon>
        <taxon>Neoptera</taxon>
        <taxon>Endopterygota</taxon>
        <taxon>Lepidoptera</taxon>
        <taxon>Glossata</taxon>
        <taxon>Ditrysia</taxon>
        <taxon>Papilionoidea</taxon>
        <taxon>Nymphalidae</taxon>
        <taxon>Nymphalinae</taxon>
        <taxon>Vanessa</taxon>
    </lineage>
</organism>
<dbReference type="RefSeq" id="XP_026495789.2">
    <property type="nucleotide sequence ID" value="XM_026640004.2"/>
</dbReference>
<accession>A0A8B8IFE5</accession>
<feature type="region of interest" description="Disordered" evidence="1">
    <location>
        <begin position="1611"/>
        <end position="1632"/>
    </location>
</feature>
<dbReference type="InterPro" id="IPR036872">
    <property type="entry name" value="CH_dom_sf"/>
</dbReference>
<dbReference type="InterPro" id="IPR054517">
    <property type="entry name" value="SPEF2_D5"/>
</dbReference>
<gene>
    <name evidence="5" type="primary">LOC113400448</name>
</gene>
<reference evidence="5" key="1">
    <citation type="submission" date="2025-08" db="UniProtKB">
        <authorList>
            <consortium name="RefSeq"/>
        </authorList>
    </citation>
    <scope>IDENTIFICATION</scope>
    <source>
        <tissue evidence="5">Whole body</tissue>
    </source>
</reference>
<evidence type="ECO:0000259" key="2">
    <source>
        <dbReference type="Pfam" id="PF22946"/>
    </source>
</evidence>
<feature type="domain" description="CPC1/SPEF2" evidence="2">
    <location>
        <begin position="304"/>
        <end position="437"/>
    </location>
</feature>
<feature type="compositionally biased region" description="Basic residues" evidence="1">
    <location>
        <begin position="1615"/>
        <end position="1625"/>
    </location>
</feature>
<dbReference type="Pfam" id="PF22946">
    <property type="entry name" value="SPEF2_D5"/>
    <property type="match status" value="1"/>
</dbReference>
<dbReference type="Pfam" id="PF24082">
    <property type="entry name" value="SPEF2_C"/>
    <property type="match status" value="1"/>
</dbReference>
<dbReference type="InterPro" id="IPR052634">
    <property type="entry name" value="Sperm_flagellar-bone_growth"/>
</dbReference>
<dbReference type="OrthoDB" id="62528at2759"/>
<dbReference type="PANTHER" id="PTHR14919:SF0">
    <property type="entry name" value="SPERM FLAGELLAR PROTEIN 2"/>
    <property type="match status" value="1"/>
</dbReference>
<evidence type="ECO:0000256" key="1">
    <source>
        <dbReference type="SAM" id="MobiDB-lite"/>
    </source>
</evidence>
<evidence type="ECO:0000313" key="4">
    <source>
        <dbReference type="Proteomes" id="UP001652626"/>
    </source>
</evidence>
<dbReference type="Proteomes" id="UP001652626">
    <property type="component" value="Chromosome 17"/>
</dbReference>
<name>A0A8B8IFE5_VANTA</name>
<dbReference type="Gene3D" id="3.40.50.300">
    <property type="entry name" value="P-loop containing nucleotide triphosphate hydrolases"/>
    <property type="match status" value="1"/>
</dbReference>
<evidence type="ECO:0000259" key="3">
    <source>
        <dbReference type="Pfam" id="PF24082"/>
    </source>
</evidence>
<dbReference type="InterPro" id="IPR056199">
    <property type="entry name" value="SPEF2_C"/>
</dbReference>
<dbReference type="OMA" id="IMETKQQ"/>
<dbReference type="Gene3D" id="1.10.418.10">
    <property type="entry name" value="Calponin-like domain"/>
    <property type="match status" value="1"/>
</dbReference>
<dbReference type="PANTHER" id="PTHR14919">
    <property type="entry name" value="KPL2-RELATED"/>
    <property type="match status" value="1"/>
</dbReference>
<feature type="domain" description="SPEF2 C-terminal" evidence="3">
    <location>
        <begin position="1360"/>
        <end position="1548"/>
    </location>
</feature>
<keyword evidence="4" id="KW-1185">Reference proteome</keyword>
<dbReference type="InterPro" id="IPR027417">
    <property type="entry name" value="P-loop_NTPase"/>
</dbReference>
<sequence length="1784" mass="209383">MAEILKEWLSHTLQHSITWEAKDFGDKMKNGHIISCVLRSYNVINEEKHYLIKPSNINEDIKNNWKLLTQWLLELEINLSDTDLANVMAGQGSSILRLFYKLFLCLDKRDRTNFIKRERKMCSNLVEKIEHRFTVKKLKEEEDRFVDHLAKPLLDENQFIEWQREKSKQIQETYDYLRHKYLKTLKRIEESQTPLKYPETTTKKITNKDKKDMDIFSIRYPCKFHDYTYEELCNLDEAAKERKKSIVDSEWTKNYLDNLHSRIHEKTDSEEFQKQISNVISGSLWDMSVAEEEAKLDIELAKKVMKLSQFEKQMCTQIMETKQQARNLVQNRIAGEEEFAEQRTQQFNQFLDNLKEDINSGLVEIDFEKQRQNTLHKKLYAEKMKRKRQHYYDICYETILSIIDYATKYAYYKRLLEGDIPNHFITEWKALYYKQQPIFDYLESMENILKEPTTDENQTPDYEEILHLELDRQEVLNKSEFKDYHNYLYPWSLDLLIPNFDPESEDRKYEYLGSRILGHVVYSLLEIKYPLPPQRLPATLPNYSAKAIVRNLPDNSITIAMQTLLNAQKIHVVRLETAINFCLRKFKTELIGCTDIELSFDKFIASAQEEDTKEFIKLLKSEDEIVTKISEANLLLISGPLIANTKQTQTPKAIPEEDISLSSSAELGRYAYECLNSGNILTDHLICAILVEYLKDQDNINGFVIINYPNSYYQAQILEETCSGRAPPDEIELDDQDDIYLEESIIKHRIKKKDPYLQVRISELVNDPHKKLLDKPFTSYFSCYIKLKETEDILQEFVIWNLDEENSELIDRFYAVLGINYSMYYEVIEKEQLGLICKYIIGDFSMPLKSNDKLFGENVLSILDFPSSDEKRMKSKIVKPEVSNGKSKEKLRRNSKLSKLSSLNDLNIVKAPDSIEDIHDEVILESVDEEENESKTYTPISIEDVKLLAGEEDWIYGELPIPEVIGIALATCWEEIEKTYIHDMKHLFFAKRLQMNCLVPYTRFLKDKMEQIITLPSQKQDLVSSFQQEYNNFENDWRDIHFSKNEWHCKVKELQQRLYKICDERKLFAEQQRHMLICENWALEEMTTMVNTYISCMQTELNRAMLTYQTLHDFYFAMIKRSPSNDRITSKELNKIFKETDETSGSKKGGEDKLYRQLKTCFQEMQLKNIEIDFSNNPFHFIIESNVKFALKSVKETNDSYRSIISREYSELAKIVPTTKKKEDNNSVESLNEEEIYKNNALKCIEEWIMGINGEMFRVSLRLLALQYKCYKDIKLFNDNICKTFTDIQNDINNYYLNEIKSVDRLCKYLQLAVEGGKRIPESLALEEDMFIIDANLLQFSASKTEVDTAVTKEFVADMQFKICHLARLRSQFKIVAPTGLILQQAFIYLLQDFIFFGREICDGPMFPEVWKRIDPDLIPKLVFSLFGEATYIDWRDFLIFCLNLPFPTVDELLLHRKHFRCNDLESSELIERNTFIEEQLWFEKDYNSEDKHDLIRKNLIKHFLFELFETADNVMNYSAFLLAVCKNVDPIEGFVMALSMAIGKNICFKLVECKEIVSKLIRDKKYKDECLVCAYKCTGQFLDKLITNVINTCEGTSIIELEYTEPVLPESDKKGKKGKGGTRAKKIESTQSARIPKVQKSLTSRSKIAESTIDVKMTYICKPCEEDVEVIEEKLSEKEEIIEEEKVELQKDPNLAYVVSQSDIWKVLHICLPSFFQLQPEVGAAPYIEHVKEAMQKLEDDDENKDIFVCKFVSEPNICKILHKTKKFCATNLADEVHKIISI</sequence>
<evidence type="ECO:0000313" key="5">
    <source>
        <dbReference type="RefSeq" id="XP_026495789.2"/>
    </source>
</evidence>
<protein>
    <submittedName>
        <fullName evidence="5">Sperm flagellar protein 2-like</fullName>
    </submittedName>
</protein>